<gene>
    <name evidence="1" type="ORF">RFI_21874</name>
</gene>
<name>X6MQX2_RETFI</name>
<dbReference type="EMBL" id="ASPP01019069">
    <property type="protein sequence ID" value="ETO15490.1"/>
    <property type="molecule type" value="Genomic_DNA"/>
</dbReference>
<accession>X6MQX2</accession>
<dbReference type="AlphaFoldDB" id="X6MQX2"/>
<dbReference type="Proteomes" id="UP000023152">
    <property type="component" value="Unassembled WGS sequence"/>
</dbReference>
<keyword evidence="2" id="KW-1185">Reference proteome</keyword>
<reference evidence="1 2" key="1">
    <citation type="journal article" date="2013" name="Curr. Biol.">
        <title>The Genome of the Foraminiferan Reticulomyxa filosa.</title>
        <authorList>
            <person name="Glockner G."/>
            <person name="Hulsmann N."/>
            <person name="Schleicher M."/>
            <person name="Noegel A.A."/>
            <person name="Eichinger L."/>
            <person name="Gallinger C."/>
            <person name="Pawlowski J."/>
            <person name="Sierra R."/>
            <person name="Euteneuer U."/>
            <person name="Pillet L."/>
            <person name="Moustafa A."/>
            <person name="Platzer M."/>
            <person name="Groth M."/>
            <person name="Szafranski K."/>
            <person name="Schliwa M."/>
        </authorList>
    </citation>
    <scope>NUCLEOTIDE SEQUENCE [LARGE SCALE GENOMIC DNA]</scope>
</reference>
<organism evidence="1 2">
    <name type="scientific">Reticulomyxa filosa</name>
    <dbReference type="NCBI Taxonomy" id="46433"/>
    <lineage>
        <taxon>Eukaryota</taxon>
        <taxon>Sar</taxon>
        <taxon>Rhizaria</taxon>
        <taxon>Retaria</taxon>
        <taxon>Foraminifera</taxon>
        <taxon>Monothalamids</taxon>
        <taxon>Reticulomyxidae</taxon>
        <taxon>Reticulomyxa</taxon>
    </lineage>
</organism>
<proteinExistence type="predicted"/>
<evidence type="ECO:0000313" key="2">
    <source>
        <dbReference type="Proteomes" id="UP000023152"/>
    </source>
</evidence>
<comment type="caution">
    <text evidence="1">The sequence shown here is derived from an EMBL/GenBank/DDBJ whole genome shotgun (WGS) entry which is preliminary data.</text>
</comment>
<sequence>MQQTIFFSEAGLKIVTNPFLVGDELLELATQSSVDFLKQLHSDTKQLSTVKHPVCLLNILRGGRYYGLESAWKRLYDTKEPKLHLAEIRAGRYLNAGTKEWNCNVWFDEEISSMSPFYSKQNLLKCQTLIIGDTIATGSTLKAFSCVSFFQKKKKKGKIKKKVREPLTVYIFSIAGSSIVAKNLRSLVKELQTNDKINVHLYLANAAWELNEENGTDLSLVTSRDNIHPKAFEYIDKICGKNFAKHMKCAVWDWGQRFDGIDEHLKEVVEYFHTFHPADLPPHIRKHNLHTLHVYLVLAIKTDYTMTVFEYFNCISVKKQNLFSNRLMKK</sequence>
<evidence type="ECO:0000313" key="1">
    <source>
        <dbReference type="EMBL" id="ETO15490.1"/>
    </source>
</evidence>
<dbReference type="OrthoDB" id="10645095at2759"/>
<dbReference type="OMA" id="NDKINVH"/>
<protein>
    <submittedName>
        <fullName evidence="1">Uncharacterized protein</fullName>
    </submittedName>
</protein>